<protein>
    <submittedName>
        <fullName evidence="2">Uncharacterized protein</fullName>
    </submittedName>
</protein>
<feature type="region of interest" description="Disordered" evidence="1">
    <location>
        <begin position="1"/>
        <end position="42"/>
    </location>
</feature>
<dbReference type="EMBL" id="AP017378">
    <property type="protein sequence ID" value="BBD09397.1"/>
    <property type="molecule type" value="Genomic_DNA"/>
</dbReference>
<feature type="compositionally biased region" description="Polar residues" evidence="1">
    <location>
        <begin position="1"/>
        <end position="11"/>
    </location>
</feature>
<evidence type="ECO:0000313" key="3">
    <source>
        <dbReference type="Proteomes" id="UP000269883"/>
    </source>
</evidence>
<organism evidence="2 3">
    <name type="scientific">Desulfovibrio ferrophilus</name>
    <dbReference type="NCBI Taxonomy" id="241368"/>
    <lineage>
        <taxon>Bacteria</taxon>
        <taxon>Pseudomonadati</taxon>
        <taxon>Thermodesulfobacteriota</taxon>
        <taxon>Desulfovibrionia</taxon>
        <taxon>Desulfovibrionales</taxon>
        <taxon>Desulfovibrionaceae</taxon>
        <taxon>Desulfovibrio</taxon>
    </lineage>
</organism>
<dbReference type="Proteomes" id="UP000269883">
    <property type="component" value="Chromosome"/>
</dbReference>
<accession>A0A2Z6B1J6</accession>
<evidence type="ECO:0000256" key="1">
    <source>
        <dbReference type="SAM" id="MobiDB-lite"/>
    </source>
</evidence>
<feature type="compositionally biased region" description="Basic and acidic residues" evidence="1">
    <location>
        <begin position="25"/>
        <end position="40"/>
    </location>
</feature>
<proteinExistence type="predicted"/>
<evidence type="ECO:0000313" key="2">
    <source>
        <dbReference type="EMBL" id="BBD09397.1"/>
    </source>
</evidence>
<keyword evidence="3" id="KW-1185">Reference proteome</keyword>
<sequence>MRPSTHISSGPSEADTCGSAPIANPRERVTSESREAGHLHKDLHRLPAQAAPAHFHKLPQYDLITPPITLAKH</sequence>
<dbReference type="KEGG" id="dfl:DFE_2671"/>
<reference evidence="2 3" key="1">
    <citation type="journal article" date="2018" name="Sci. Adv.">
        <title>Multi-heme cytochromes provide a pathway for survival in energy-limited environments.</title>
        <authorList>
            <person name="Deng X."/>
            <person name="Dohmae N."/>
            <person name="Nealson K.H."/>
            <person name="Hashimoto K."/>
            <person name="Okamoto A."/>
        </authorList>
    </citation>
    <scope>NUCLEOTIDE SEQUENCE [LARGE SCALE GENOMIC DNA]</scope>
    <source>
        <strain evidence="2 3">IS5</strain>
    </source>
</reference>
<gene>
    <name evidence="2" type="ORF">DFE_2671</name>
</gene>
<name>A0A2Z6B1J6_9BACT</name>
<dbReference type="AlphaFoldDB" id="A0A2Z6B1J6"/>